<dbReference type="CDD" id="cd12167">
    <property type="entry name" value="2-Hacid_dh_8"/>
    <property type="match status" value="1"/>
</dbReference>
<dbReference type="GO" id="GO:0030267">
    <property type="term" value="F:glyoxylate reductase (NADPH) activity"/>
    <property type="evidence" value="ECO:0007669"/>
    <property type="project" value="TreeGrafter"/>
</dbReference>
<evidence type="ECO:0000256" key="1">
    <source>
        <dbReference type="ARBA" id="ARBA00023002"/>
    </source>
</evidence>
<dbReference type="OrthoDB" id="9805416at2"/>
<dbReference type="Pfam" id="PF02826">
    <property type="entry name" value="2-Hacid_dh_C"/>
    <property type="match status" value="1"/>
</dbReference>
<organism evidence="4 5">
    <name type="scientific">Rariglobus hedericola</name>
    <dbReference type="NCBI Taxonomy" id="2597822"/>
    <lineage>
        <taxon>Bacteria</taxon>
        <taxon>Pseudomonadati</taxon>
        <taxon>Verrucomicrobiota</taxon>
        <taxon>Opitutia</taxon>
        <taxon>Opitutales</taxon>
        <taxon>Opitutaceae</taxon>
        <taxon>Rariglobus</taxon>
    </lineage>
</organism>
<keyword evidence="2" id="KW-0520">NAD</keyword>
<dbReference type="SUPFAM" id="SSF51735">
    <property type="entry name" value="NAD(P)-binding Rossmann-fold domains"/>
    <property type="match status" value="1"/>
</dbReference>
<evidence type="ECO:0000256" key="2">
    <source>
        <dbReference type="ARBA" id="ARBA00023027"/>
    </source>
</evidence>
<dbReference type="GO" id="GO:0005829">
    <property type="term" value="C:cytosol"/>
    <property type="evidence" value="ECO:0007669"/>
    <property type="project" value="TreeGrafter"/>
</dbReference>
<dbReference type="RefSeq" id="WP_144230206.1">
    <property type="nucleotide sequence ID" value="NZ_CBCRVV010000012.1"/>
</dbReference>
<name>A0A556QSP4_9BACT</name>
<keyword evidence="5" id="KW-1185">Reference proteome</keyword>
<dbReference type="GO" id="GO:0016618">
    <property type="term" value="F:hydroxypyruvate reductase [NAD(P)H] activity"/>
    <property type="evidence" value="ECO:0007669"/>
    <property type="project" value="TreeGrafter"/>
</dbReference>
<proteinExistence type="predicted"/>
<evidence type="ECO:0000259" key="3">
    <source>
        <dbReference type="Pfam" id="PF02826"/>
    </source>
</evidence>
<dbReference type="SUPFAM" id="SSF52283">
    <property type="entry name" value="Formate/glycerate dehydrogenase catalytic domain-like"/>
    <property type="match status" value="1"/>
</dbReference>
<protein>
    <submittedName>
        <fullName evidence="4">Hydroxyacid dehydrogenase</fullName>
    </submittedName>
</protein>
<dbReference type="GO" id="GO:0051287">
    <property type="term" value="F:NAD binding"/>
    <property type="evidence" value="ECO:0007669"/>
    <property type="project" value="InterPro"/>
</dbReference>
<reference evidence="4 5" key="1">
    <citation type="submission" date="2019-07" db="EMBL/GenBank/DDBJ databases">
        <title>Description of 53C-WASEF.</title>
        <authorList>
            <person name="Pitt A."/>
            <person name="Hahn M.W."/>
        </authorList>
    </citation>
    <scope>NUCLEOTIDE SEQUENCE [LARGE SCALE GENOMIC DNA]</scope>
    <source>
        <strain evidence="4 5">53C-WASEF</strain>
    </source>
</reference>
<evidence type="ECO:0000313" key="4">
    <source>
        <dbReference type="EMBL" id="TSJ79665.1"/>
    </source>
</evidence>
<gene>
    <name evidence="4" type="ORF">FPL22_10370</name>
</gene>
<dbReference type="PANTHER" id="PTHR10996:SF178">
    <property type="entry name" value="2-HYDROXYACID DEHYDROGENASE YGL185C-RELATED"/>
    <property type="match status" value="1"/>
</dbReference>
<dbReference type="Gene3D" id="3.40.50.720">
    <property type="entry name" value="NAD(P)-binding Rossmann-like Domain"/>
    <property type="match status" value="2"/>
</dbReference>
<comment type="caution">
    <text evidence="4">The sequence shown here is derived from an EMBL/GenBank/DDBJ whole genome shotgun (WGS) entry which is preliminary data.</text>
</comment>
<sequence length="329" mass="36421">MKSIFLLNDPSYPLIYPNPLPDEIGRRTDLIGPVLSAANWRTASAEARQAEAIFSGWGMAKMDEEFLDFFPNLKIVFYGAGTIRSFATEAMWARGIRVTTSARANAESVSEFSLAQILLSLKRAWSQALAFREKRTDPFTQPAPGNVGSTVGLISLGVIGRLVAERLRSYQHEVIAYDPFIDPELAAELNVKLVSLEEVFERSDVVSCHTPLLDATRGMLQRQHFVAMKRGASFINTARGGVVDEDAMCEVLAHRTDLFALLDVTVLDEPRPDSLLRTLPNVLITPHIAGCLGPECRRMGQLMVDELDLYLAGRPLRYELDQARAAITA</sequence>
<dbReference type="AlphaFoldDB" id="A0A556QSP4"/>
<feature type="domain" description="D-isomer specific 2-hydroxyacid dehydrogenase NAD-binding" evidence="3">
    <location>
        <begin position="133"/>
        <end position="289"/>
    </location>
</feature>
<keyword evidence="1" id="KW-0560">Oxidoreductase</keyword>
<evidence type="ECO:0000313" key="5">
    <source>
        <dbReference type="Proteomes" id="UP000315648"/>
    </source>
</evidence>
<dbReference type="InterPro" id="IPR006140">
    <property type="entry name" value="D-isomer_DH_NAD-bd"/>
</dbReference>
<accession>A0A556QSP4</accession>
<dbReference type="EMBL" id="VMBG01000001">
    <property type="protein sequence ID" value="TSJ79665.1"/>
    <property type="molecule type" value="Genomic_DNA"/>
</dbReference>
<dbReference type="InterPro" id="IPR036291">
    <property type="entry name" value="NAD(P)-bd_dom_sf"/>
</dbReference>
<dbReference type="PANTHER" id="PTHR10996">
    <property type="entry name" value="2-HYDROXYACID DEHYDROGENASE-RELATED"/>
    <property type="match status" value="1"/>
</dbReference>
<dbReference type="Proteomes" id="UP000315648">
    <property type="component" value="Unassembled WGS sequence"/>
</dbReference>
<dbReference type="InterPro" id="IPR050223">
    <property type="entry name" value="D-isomer_2-hydroxyacid_DH"/>
</dbReference>